<evidence type="ECO:0000256" key="1">
    <source>
        <dbReference type="SAM" id="SignalP"/>
    </source>
</evidence>
<keyword evidence="3" id="KW-1185">Reference proteome</keyword>
<evidence type="ECO:0000313" key="3">
    <source>
        <dbReference type="Proteomes" id="UP001149400"/>
    </source>
</evidence>
<evidence type="ECO:0000313" key="2">
    <source>
        <dbReference type="EMBL" id="MDD1794625.1"/>
    </source>
</evidence>
<dbReference type="EMBL" id="JAJUBC010000018">
    <property type="protein sequence ID" value="MDD1794625.1"/>
    <property type="molecule type" value="Genomic_DNA"/>
</dbReference>
<feature type="signal peptide" evidence="1">
    <location>
        <begin position="1"/>
        <end position="18"/>
    </location>
</feature>
<dbReference type="RefSeq" id="WP_274165446.1">
    <property type="nucleotide sequence ID" value="NZ_JAJUBC010000018.1"/>
</dbReference>
<proteinExistence type="predicted"/>
<accession>A0ABT5R367</accession>
<organism evidence="2 3">
    <name type="scientific">Enterovibrio gelatinilyticus</name>
    <dbReference type="NCBI Taxonomy" id="2899819"/>
    <lineage>
        <taxon>Bacteria</taxon>
        <taxon>Pseudomonadati</taxon>
        <taxon>Pseudomonadota</taxon>
        <taxon>Gammaproteobacteria</taxon>
        <taxon>Vibrionales</taxon>
        <taxon>Vibrionaceae</taxon>
        <taxon>Enterovibrio</taxon>
    </lineage>
</organism>
<dbReference type="Proteomes" id="UP001149400">
    <property type="component" value="Unassembled WGS sequence"/>
</dbReference>
<keyword evidence="1" id="KW-0732">Signal</keyword>
<comment type="caution">
    <text evidence="2">The sequence shown here is derived from an EMBL/GenBank/DDBJ whole genome shotgun (WGS) entry which is preliminary data.</text>
</comment>
<protein>
    <submittedName>
        <fullName evidence="2">Uncharacterized protein</fullName>
    </submittedName>
</protein>
<feature type="chain" id="PRO_5045606990" evidence="1">
    <location>
        <begin position="19"/>
        <end position="94"/>
    </location>
</feature>
<gene>
    <name evidence="2" type="ORF">LRP50_15940</name>
</gene>
<sequence>MMKIPMVLALLFAFNAHANDSHNADPFPSIVWLNQQGEVVPDDVIDVISDNCGINQAAHHIANLNDGDIEAALDDLKAAAACFEKHGFTQQSED</sequence>
<reference evidence="2" key="1">
    <citation type="submission" date="2021-12" db="EMBL/GenBank/DDBJ databases">
        <title>Enterovibrio ZSDZ35 sp. nov. and Enterovibrio ZSDZ42 sp. nov., isolated from coastal seawater in Qingdao.</title>
        <authorList>
            <person name="Zhang P."/>
        </authorList>
    </citation>
    <scope>NUCLEOTIDE SEQUENCE</scope>
    <source>
        <strain evidence="2">ZSDZ42</strain>
    </source>
</reference>
<name>A0ABT5R367_9GAMM</name>